<protein>
    <submittedName>
        <fullName evidence="3">Uncharacterized protein</fullName>
    </submittedName>
</protein>
<feature type="coiled-coil region" evidence="1">
    <location>
        <begin position="58"/>
        <end position="88"/>
    </location>
</feature>
<proteinExistence type="predicted"/>
<dbReference type="EMBL" id="BLAL01000213">
    <property type="protein sequence ID" value="GES92168.1"/>
    <property type="molecule type" value="Genomic_DNA"/>
</dbReference>
<comment type="caution">
    <text evidence="3">The sequence shown here is derived from an EMBL/GenBank/DDBJ whole genome shotgun (WGS) entry which is preliminary data.</text>
</comment>
<organism evidence="3 4">
    <name type="scientific">Rhizophagus clarus</name>
    <dbReference type="NCBI Taxonomy" id="94130"/>
    <lineage>
        <taxon>Eukaryota</taxon>
        <taxon>Fungi</taxon>
        <taxon>Fungi incertae sedis</taxon>
        <taxon>Mucoromycota</taxon>
        <taxon>Glomeromycotina</taxon>
        <taxon>Glomeromycetes</taxon>
        <taxon>Glomerales</taxon>
        <taxon>Glomeraceae</taxon>
        <taxon>Rhizophagus</taxon>
    </lineage>
</organism>
<keyword evidence="1" id="KW-0175">Coiled coil</keyword>
<feature type="region of interest" description="Disordered" evidence="2">
    <location>
        <begin position="109"/>
        <end position="150"/>
    </location>
</feature>
<name>A0A8H3LP03_9GLOM</name>
<evidence type="ECO:0000313" key="4">
    <source>
        <dbReference type="Proteomes" id="UP000615446"/>
    </source>
</evidence>
<gene>
    <name evidence="3" type="ORF">RCL2_001895400</name>
</gene>
<dbReference type="Proteomes" id="UP000615446">
    <property type="component" value="Unassembled WGS sequence"/>
</dbReference>
<evidence type="ECO:0000313" key="3">
    <source>
        <dbReference type="EMBL" id="GES92168.1"/>
    </source>
</evidence>
<feature type="compositionally biased region" description="Basic and acidic residues" evidence="2">
    <location>
        <begin position="113"/>
        <end position="124"/>
    </location>
</feature>
<dbReference type="OrthoDB" id="2443100at2759"/>
<evidence type="ECO:0000256" key="2">
    <source>
        <dbReference type="SAM" id="MobiDB-lite"/>
    </source>
</evidence>
<dbReference type="AlphaFoldDB" id="A0A8H3LP03"/>
<sequence length="368" mass="42890">MYSSTEWLNVLKYSAFWENTDEPSLIGHHWKKALKWRRFMAHKKSNVIHNFWDLQAKRQTILMEIEVLEKKNKLLEKEQNELENRIDLEQSPLLQEDITKKFEARANGHTRVHFHEEEPFESRKSGKRGNILPDANDHNDEDEEALPSEDSFASAQNLDFTFGQNVGTSNQKQEEAKKTHLFESREYDTFNSHMQYIQKQGSSRYLGFYYGNTHTEVDVIRAYIIEGLSKNLKEYPICRSTDHINGRKCDVRFLTVSGIDVGEWEFSAKATKAIGDRCRSARINQSILNNLMECNLDDEQDIEKLKTPINVIKSVMGFNFWDDTDTVKPITFIFANRGGLQKNRKFCAGSLELGLRLANIWCYINFNI</sequence>
<evidence type="ECO:0000256" key="1">
    <source>
        <dbReference type="SAM" id="Coils"/>
    </source>
</evidence>
<accession>A0A8H3LP03</accession>
<reference evidence="3" key="1">
    <citation type="submission" date="2019-10" db="EMBL/GenBank/DDBJ databases">
        <title>Conservation and host-specific expression of non-tandemly repeated heterogenous ribosome RNA gene in arbuscular mycorrhizal fungi.</title>
        <authorList>
            <person name="Maeda T."/>
            <person name="Kobayashi Y."/>
            <person name="Nakagawa T."/>
            <person name="Ezawa T."/>
            <person name="Yamaguchi K."/>
            <person name="Bino T."/>
            <person name="Nishimoto Y."/>
            <person name="Shigenobu S."/>
            <person name="Kawaguchi M."/>
        </authorList>
    </citation>
    <scope>NUCLEOTIDE SEQUENCE</scope>
    <source>
        <strain evidence="3">HR1</strain>
    </source>
</reference>